<comment type="function">
    <text evidence="11">Master enzyme that delivers sulfur to a number of partners involved in Fe-S cluster assembly, tRNA modification or cofactor biosynthesis. Catalyzes the removal of elemental sulfur atoms from cysteine to produce alanine. Functions as a sulfur delivery protein for Fe-S cluster synthesis onto IscU, an Fe-S scaffold assembly protein, as well as other S acceptor proteins.</text>
</comment>
<dbReference type="GO" id="GO:0051537">
    <property type="term" value="F:2 iron, 2 sulfur cluster binding"/>
    <property type="evidence" value="ECO:0007669"/>
    <property type="project" value="UniProtKB-UniRule"/>
</dbReference>
<gene>
    <name evidence="11" type="primary">iscS</name>
    <name evidence="15" type="ORF">AT727_10360</name>
    <name evidence="14" type="ORF">DPCES_2625</name>
</gene>
<keyword evidence="5 11" id="KW-0001">2Fe-2S</keyword>
<dbReference type="GO" id="GO:0030170">
    <property type="term" value="F:pyridoxal phosphate binding"/>
    <property type="evidence" value="ECO:0007669"/>
    <property type="project" value="UniProtKB-UniRule"/>
</dbReference>
<dbReference type="NCBIfam" id="NF002806">
    <property type="entry name" value="PRK02948.1"/>
    <property type="match status" value="1"/>
</dbReference>
<dbReference type="Gene3D" id="3.90.1150.10">
    <property type="entry name" value="Aspartate Aminotransferase, domain 1"/>
    <property type="match status" value="1"/>
</dbReference>
<dbReference type="InterPro" id="IPR015424">
    <property type="entry name" value="PyrdxlP-dep_Trfase"/>
</dbReference>
<keyword evidence="8 11" id="KW-0408">Iron</keyword>
<dbReference type="EC" id="2.8.1.7" evidence="11"/>
<evidence type="ECO:0000256" key="12">
    <source>
        <dbReference type="RuleBase" id="RU004504"/>
    </source>
</evidence>
<evidence type="ECO:0000256" key="7">
    <source>
        <dbReference type="ARBA" id="ARBA00022898"/>
    </source>
</evidence>
<evidence type="ECO:0000256" key="3">
    <source>
        <dbReference type="ARBA" id="ARBA00022490"/>
    </source>
</evidence>
<feature type="binding site" evidence="11">
    <location>
        <position position="151"/>
    </location>
    <ligand>
        <name>pyridoxal 5'-phosphate</name>
        <dbReference type="ChEBI" id="CHEBI:597326"/>
    </ligand>
</feature>
<dbReference type="Proteomes" id="UP000054623">
    <property type="component" value="Unassembled WGS sequence"/>
</dbReference>
<dbReference type="HAMAP" id="MF_00331">
    <property type="entry name" value="Cys_desulf_IscS"/>
    <property type="match status" value="1"/>
</dbReference>
<feature type="binding site" evidence="11">
    <location>
        <position position="179"/>
    </location>
    <ligand>
        <name>pyridoxal 5'-phosphate</name>
        <dbReference type="ChEBI" id="CHEBI:597326"/>
    </ligand>
</feature>
<accession>A0A098B2C0</accession>
<evidence type="ECO:0000256" key="10">
    <source>
        <dbReference type="ARBA" id="ARBA00050776"/>
    </source>
</evidence>
<keyword evidence="9 11" id="KW-0411">Iron-sulfur</keyword>
<evidence type="ECO:0000256" key="4">
    <source>
        <dbReference type="ARBA" id="ARBA00022679"/>
    </source>
</evidence>
<dbReference type="EMBL" id="LOCK01000061">
    <property type="protein sequence ID" value="KTE89744.1"/>
    <property type="molecule type" value="Genomic_DNA"/>
</dbReference>
<dbReference type="RefSeq" id="WP_011460327.1">
    <property type="nucleotide sequence ID" value="NZ_LK996017.1"/>
</dbReference>
<keyword evidence="3 11" id="KW-0963">Cytoplasm</keyword>
<dbReference type="FunFam" id="3.40.640.10:FF:000003">
    <property type="entry name" value="Cysteine desulfurase IscS"/>
    <property type="match status" value="1"/>
</dbReference>
<dbReference type="GO" id="GO:0046872">
    <property type="term" value="F:metal ion binding"/>
    <property type="evidence" value="ECO:0007669"/>
    <property type="project" value="UniProtKB-KW"/>
</dbReference>
<feature type="modified residue" description="N6-(pyridoxal phosphate)lysine" evidence="11">
    <location>
        <position position="202"/>
    </location>
</feature>
<dbReference type="SMR" id="A0A098B2C0"/>
<dbReference type="PROSITE" id="PS00595">
    <property type="entry name" value="AA_TRANSFER_CLASS_5"/>
    <property type="match status" value="1"/>
</dbReference>
<evidence type="ECO:0000313" key="15">
    <source>
        <dbReference type="EMBL" id="KTE89744.1"/>
    </source>
</evidence>
<keyword evidence="6 11" id="KW-0479">Metal-binding</keyword>
<feature type="binding site" evidence="11">
    <location>
        <begin position="199"/>
        <end position="201"/>
    </location>
    <ligand>
        <name>pyridoxal 5'-phosphate</name>
        <dbReference type="ChEBI" id="CHEBI:597326"/>
    </ligand>
</feature>
<comment type="subcellular location">
    <subcellularLocation>
        <location evidence="11">Cytoplasm</location>
    </subcellularLocation>
</comment>
<dbReference type="InterPro" id="IPR000192">
    <property type="entry name" value="Aminotrans_V_dom"/>
</dbReference>
<dbReference type="InterPro" id="IPR017772">
    <property type="entry name" value="Cys_deSase_NifS_bac/arc"/>
</dbReference>
<dbReference type="GO" id="GO:0031071">
    <property type="term" value="F:cysteine desulfurase activity"/>
    <property type="evidence" value="ECO:0007669"/>
    <property type="project" value="UniProtKB-UniRule"/>
</dbReference>
<evidence type="ECO:0000256" key="5">
    <source>
        <dbReference type="ARBA" id="ARBA00022714"/>
    </source>
</evidence>
<dbReference type="InterPro" id="IPR015422">
    <property type="entry name" value="PyrdxlP-dep_Trfase_small"/>
</dbReference>
<dbReference type="GO" id="GO:1990221">
    <property type="term" value="C:L-cysteine desulfurase complex"/>
    <property type="evidence" value="ECO:0007669"/>
    <property type="project" value="UniProtKB-ARBA"/>
</dbReference>
<dbReference type="PANTHER" id="PTHR11601:SF34">
    <property type="entry name" value="CYSTEINE DESULFURASE"/>
    <property type="match status" value="1"/>
</dbReference>
<name>A0A098B2C0_DESHA</name>
<evidence type="ECO:0000259" key="13">
    <source>
        <dbReference type="Pfam" id="PF00266"/>
    </source>
</evidence>
<evidence type="ECO:0000313" key="16">
    <source>
        <dbReference type="Proteomes" id="UP000054623"/>
    </source>
</evidence>
<organism evidence="14">
    <name type="scientific">Desulfitobacterium hafniense</name>
    <name type="common">Desulfitobacterium frappieri</name>
    <dbReference type="NCBI Taxonomy" id="49338"/>
    <lineage>
        <taxon>Bacteria</taxon>
        <taxon>Bacillati</taxon>
        <taxon>Bacillota</taxon>
        <taxon>Clostridia</taxon>
        <taxon>Eubacteriales</taxon>
        <taxon>Desulfitobacteriaceae</taxon>
        <taxon>Desulfitobacterium</taxon>
    </lineage>
</organism>
<evidence type="ECO:0000256" key="11">
    <source>
        <dbReference type="HAMAP-Rule" id="MF_00331"/>
    </source>
</evidence>
<feature type="domain" description="Aminotransferase class V" evidence="13">
    <location>
        <begin position="4"/>
        <end position="368"/>
    </location>
</feature>
<protein>
    <recommendedName>
        <fullName evidence="11">Cysteine desulfurase IscS</fullName>
        <ecNumber evidence="11">2.8.1.7</ecNumber>
    </recommendedName>
</protein>
<feature type="binding site" evidence="11">
    <location>
        <position position="237"/>
    </location>
    <ligand>
        <name>pyridoxal 5'-phosphate</name>
        <dbReference type="ChEBI" id="CHEBI:597326"/>
    </ligand>
</feature>
<sequence>MRRVYLDHSATTPVDPEVAKLMMTYYTEKYGNPSSVHSFGRDAKAALENARESVAKLLGAQPTEITFTSGGTEADNLAIFGVTEAQSKKGKHIITSAVEHHGVLEACEFLEKNGYELTIVPVDEEGLVAVEDVAKAIRPDTILITIMHANNEVGTIQPIAEIGKLARDKGIVFHVDAVQSFGKIPIDVVAMNVDLMTVSSHKIYGPKGVGALYIRKGIRIIPRIYGGGQEKKRRSGTENTPGIIGFGKACELAAQRMEEEAVREAKLRDKLLRGIVEKIDYVKLNGPQGGEKRLPGNLNVSIQFIEGEALLLSLDMMGIAASSGSACTSGSLDPSHVLLAMGLSHEIAHGSLRFSFGAQNTEEDVDYVLEQLPKIVERLRMMSPLYDQAKHSQCSRAKAQ</sequence>
<dbReference type="InterPro" id="IPR010240">
    <property type="entry name" value="Cys_deSase_IscS"/>
</dbReference>
<comment type="similarity">
    <text evidence="2 11">Belongs to the class-V pyridoxal-phosphate-dependent aminotransferase family. NifS/IscS subfamily.</text>
</comment>
<comment type="cofactor">
    <cofactor evidence="1 11 12">
        <name>pyridoxal 5'-phosphate</name>
        <dbReference type="ChEBI" id="CHEBI:597326"/>
    </cofactor>
</comment>
<proteinExistence type="inferred from homology"/>
<dbReference type="OMA" id="KGLYWAR"/>
<dbReference type="Gene3D" id="3.40.640.10">
    <property type="entry name" value="Type I PLP-dependent aspartate aminotransferase-like (Major domain)"/>
    <property type="match status" value="1"/>
</dbReference>
<dbReference type="Gene3D" id="1.10.260.50">
    <property type="match status" value="1"/>
</dbReference>
<dbReference type="OrthoDB" id="9808002at2"/>
<evidence type="ECO:0000256" key="2">
    <source>
        <dbReference type="ARBA" id="ARBA00006490"/>
    </source>
</evidence>
<reference evidence="14" key="1">
    <citation type="submission" date="2014-07" db="EMBL/GenBank/DDBJ databases">
        <authorList>
            <person name="Hornung V.Bastian."/>
        </authorList>
    </citation>
    <scope>NUCLEOTIDE SEQUENCE</scope>
    <source>
        <strain evidence="14">PCE-S</strain>
    </source>
</reference>
<dbReference type="PANTHER" id="PTHR11601">
    <property type="entry name" value="CYSTEINE DESULFURYLASE FAMILY MEMBER"/>
    <property type="match status" value="1"/>
</dbReference>
<keyword evidence="4 11" id="KW-0808">Transferase</keyword>
<reference evidence="15 16" key="2">
    <citation type="submission" date="2015-12" db="EMBL/GenBank/DDBJ databases">
        <title>Draft Genome Sequence of Desulfitobacterium hafniense Strain DH, a Sulfate-reducing Bacterium Isolated from Paddy Soils.</title>
        <authorList>
            <person name="Bao P."/>
            <person name="Zhang X."/>
            <person name="Li G."/>
        </authorList>
    </citation>
    <scope>NUCLEOTIDE SEQUENCE [LARGE SCALE GENOMIC DNA]</scope>
    <source>
        <strain evidence="15 16">DH</strain>
    </source>
</reference>
<dbReference type="GO" id="GO:0006520">
    <property type="term" value="P:amino acid metabolic process"/>
    <property type="evidence" value="ECO:0007669"/>
    <property type="project" value="InterPro"/>
</dbReference>
<comment type="catalytic activity">
    <reaction evidence="10 11">
        <text>(sulfur carrier)-H + L-cysteine = (sulfur carrier)-SH + L-alanine</text>
        <dbReference type="Rhea" id="RHEA:43892"/>
        <dbReference type="Rhea" id="RHEA-COMP:14737"/>
        <dbReference type="Rhea" id="RHEA-COMP:14739"/>
        <dbReference type="ChEBI" id="CHEBI:29917"/>
        <dbReference type="ChEBI" id="CHEBI:35235"/>
        <dbReference type="ChEBI" id="CHEBI:57972"/>
        <dbReference type="ChEBI" id="CHEBI:64428"/>
        <dbReference type="EC" id="2.8.1.7"/>
    </reaction>
</comment>
<dbReference type="PATRIC" id="fig|49338.4.peg.2818"/>
<dbReference type="Pfam" id="PF00266">
    <property type="entry name" value="Aminotran_5"/>
    <property type="match status" value="1"/>
</dbReference>
<dbReference type="GO" id="GO:0044571">
    <property type="term" value="P:[2Fe-2S] cluster assembly"/>
    <property type="evidence" value="ECO:0007669"/>
    <property type="project" value="UniProtKB-UniRule"/>
</dbReference>
<dbReference type="UniPathway" id="UPA00266"/>
<evidence type="ECO:0000256" key="8">
    <source>
        <dbReference type="ARBA" id="ARBA00023004"/>
    </source>
</evidence>
<dbReference type="InterPro" id="IPR020578">
    <property type="entry name" value="Aminotrans_V_PyrdxlP_BS"/>
</dbReference>
<evidence type="ECO:0000313" key="14">
    <source>
        <dbReference type="EMBL" id="CDX02512.1"/>
    </source>
</evidence>
<dbReference type="AlphaFoldDB" id="A0A098B2C0"/>
<dbReference type="InterPro" id="IPR016454">
    <property type="entry name" value="Cysteine_dSase"/>
</dbReference>
<dbReference type="EMBL" id="LK996017">
    <property type="protein sequence ID" value="CDX02512.1"/>
    <property type="molecule type" value="Genomic_DNA"/>
</dbReference>
<evidence type="ECO:0000256" key="9">
    <source>
        <dbReference type="ARBA" id="ARBA00023014"/>
    </source>
</evidence>
<evidence type="ECO:0000256" key="6">
    <source>
        <dbReference type="ARBA" id="ARBA00022723"/>
    </source>
</evidence>
<comment type="pathway">
    <text evidence="11">Cofactor biosynthesis; iron-sulfur cluster biosynthesis.</text>
</comment>
<dbReference type="SUPFAM" id="SSF53383">
    <property type="entry name" value="PLP-dependent transferases"/>
    <property type="match status" value="1"/>
</dbReference>
<feature type="binding site" description="via persulfide group" evidence="11">
    <location>
        <position position="327"/>
    </location>
    <ligand>
        <name>[2Fe-2S] cluster</name>
        <dbReference type="ChEBI" id="CHEBI:190135"/>
        <note>ligand shared with IscU</note>
    </ligand>
</feature>
<dbReference type="InterPro" id="IPR015421">
    <property type="entry name" value="PyrdxlP-dep_Trfase_major"/>
</dbReference>
<keyword evidence="7 11" id="KW-0663">Pyridoxal phosphate</keyword>
<comment type="subunit">
    <text evidence="11">Homodimer. Forms a heterotetramer with IscU, interacts with other sulfur acceptors.</text>
</comment>
<feature type="binding site" evidence="11">
    <location>
        <begin position="71"/>
        <end position="72"/>
    </location>
    <ligand>
        <name>pyridoxal 5'-phosphate</name>
        <dbReference type="ChEBI" id="CHEBI:597326"/>
    </ligand>
</feature>
<dbReference type="NCBIfam" id="TIGR03402">
    <property type="entry name" value="FeS_nifS"/>
    <property type="match status" value="1"/>
</dbReference>
<evidence type="ECO:0000256" key="1">
    <source>
        <dbReference type="ARBA" id="ARBA00001933"/>
    </source>
</evidence>
<feature type="active site" description="Cysteine persulfide intermediate" evidence="11">
    <location>
        <position position="327"/>
    </location>
</feature>
<dbReference type="PIRSF" id="PIRSF005572">
    <property type="entry name" value="NifS"/>
    <property type="match status" value="1"/>
</dbReference>